<dbReference type="EMBL" id="RFFG01000060">
    <property type="protein sequence ID" value="RMI39965.1"/>
    <property type="molecule type" value="Genomic_DNA"/>
</dbReference>
<proteinExistence type="predicted"/>
<organism evidence="1 2">
    <name type="scientific">Actinomadura harenae</name>
    <dbReference type="NCBI Taxonomy" id="2483351"/>
    <lineage>
        <taxon>Bacteria</taxon>
        <taxon>Bacillati</taxon>
        <taxon>Actinomycetota</taxon>
        <taxon>Actinomycetes</taxon>
        <taxon>Streptosporangiales</taxon>
        <taxon>Thermomonosporaceae</taxon>
        <taxon>Actinomadura</taxon>
    </lineage>
</organism>
<accession>A0A3M2LVC0</accession>
<reference evidence="1 2" key="1">
    <citation type="submission" date="2018-10" db="EMBL/GenBank/DDBJ databases">
        <title>Isolation from soil.</title>
        <authorList>
            <person name="Hu J."/>
        </authorList>
    </citation>
    <scope>NUCLEOTIDE SEQUENCE [LARGE SCALE GENOMIC DNA]</scope>
    <source>
        <strain evidence="1 2">NEAU-Ht49</strain>
    </source>
</reference>
<dbReference type="Proteomes" id="UP000282674">
    <property type="component" value="Unassembled WGS sequence"/>
</dbReference>
<sequence>MLVVGTPHVPEPGEVRAGAFVGGIAGKLMDVPDPAVVVYRSDAEYHAANPAAEFPTRWLRMVVIRVALEVPALSIAYADQVVRTEAP</sequence>
<gene>
    <name evidence="1" type="ORF">EBO15_28130</name>
</gene>
<name>A0A3M2LVC0_9ACTN</name>
<protein>
    <submittedName>
        <fullName evidence="1">Uncharacterized protein</fullName>
    </submittedName>
</protein>
<evidence type="ECO:0000313" key="1">
    <source>
        <dbReference type="EMBL" id="RMI39965.1"/>
    </source>
</evidence>
<evidence type="ECO:0000313" key="2">
    <source>
        <dbReference type="Proteomes" id="UP000282674"/>
    </source>
</evidence>
<keyword evidence="2" id="KW-1185">Reference proteome</keyword>
<comment type="caution">
    <text evidence="1">The sequence shown here is derived from an EMBL/GenBank/DDBJ whole genome shotgun (WGS) entry which is preliminary data.</text>
</comment>
<dbReference type="AlphaFoldDB" id="A0A3M2LVC0"/>